<accession>A0AAP6ZN26</accession>
<reference evidence="2 3" key="1">
    <citation type="submission" date="2019-09" db="EMBL/GenBank/DDBJ databases">
        <title>Draft genome sequencing and comparative genomics of hatchery-associated Vibrios.</title>
        <authorList>
            <person name="Kehlet-Delgado H."/>
            <person name="Mueller R.S."/>
        </authorList>
    </citation>
    <scope>NUCLEOTIDE SEQUENCE [LARGE SCALE GENOMIC DNA]</scope>
    <source>
        <strain evidence="2 3">09-121-3</strain>
    </source>
</reference>
<evidence type="ECO:0000256" key="1">
    <source>
        <dbReference type="SAM" id="Coils"/>
    </source>
</evidence>
<proteinExistence type="predicted"/>
<name>A0AAP6ZN26_9VIBR</name>
<organism evidence="2 3">
    <name type="scientific">Vibrio coralliilyticus</name>
    <dbReference type="NCBI Taxonomy" id="190893"/>
    <lineage>
        <taxon>Bacteria</taxon>
        <taxon>Pseudomonadati</taxon>
        <taxon>Pseudomonadota</taxon>
        <taxon>Gammaproteobacteria</taxon>
        <taxon>Vibrionales</taxon>
        <taxon>Vibrionaceae</taxon>
        <taxon>Vibrio</taxon>
    </lineage>
</organism>
<sequence length="164" mass="18159">MGHKDMNNGIHPSETTTLWGTLSNQVDAINDNQAELHKRQGELNDLIKKDTKLLTDHTQAFTSWKNDSSGYGLATNEELATGEGFVGSITKAFRPYSSDIKASEMDAQQQNIQVIQERLDGYKEELKALSQTLNGSYSTENAVHTGTGDVVKHYGGYMHSPIHF</sequence>
<protein>
    <submittedName>
        <fullName evidence="2">Uncharacterized protein</fullName>
    </submittedName>
</protein>
<comment type="caution">
    <text evidence="2">The sequence shown here is derived from an EMBL/GenBank/DDBJ whole genome shotgun (WGS) entry which is preliminary data.</text>
</comment>
<evidence type="ECO:0000313" key="2">
    <source>
        <dbReference type="EMBL" id="NOJ24297.1"/>
    </source>
</evidence>
<dbReference type="AlphaFoldDB" id="A0AAP6ZN26"/>
<keyword evidence="1" id="KW-0175">Coiled coil</keyword>
<dbReference type="EMBL" id="VTXP01000008">
    <property type="protein sequence ID" value="NOJ24297.1"/>
    <property type="molecule type" value="Genomic_DNA"/>
</dbReference>
<feature type="coiled-coil region" evidence="1">
    <location>
        <begin position="105"/>
        <end position="132"/>
    </location>
</feature>
<dbReference type="Proteomes" id="UP000576645">
    <property type="component" value="Unassembled WGS sequence"/>
</dbReference>
<evidence type="ECO:0000313" key="3">
    <source>
        <dbReference type="Proteomes" id="UP000576645"/>
    </source>
</evidence>
<dbReference type="RefSeq" id="WP_171353197.1">
    <property type="nucleotide sequence ID" value="NZ_VTXP01000008.1"/>
</dbReference>
<gene>
    <name evidence="2" type="ORF">F0238_16305</name>
</gene>